<feature type="compositionally biased region" description="Acidic residues" evidence="1">
    <location>
        <begin position="44"/>
        <end position="55"/>
    </location>
</feature>
<gene>
    <name evidence="2" type="ORF">BJZ21_001444</name>
</gene>
<protein>
    <submittedName>
        <fullName evidence="2">Uncharacterized protein</fullName>
    </submittedName>
</protein>
<evidence type="ECO:0000313" key="2">
    <source>
        <dbReference type="EMBL" id="NYD41361.1"/>
    </source>
</evidence>
<dbReference type="EMBL" id="JACCBG010000001">
    <property type="protein sequence ID" value="NYD41361.1"/>
    <property type="molecule type" value="Genomic_DNA"/>
</dbReference>
<feature type="compositionally biased region" description="Basic and acidic residues" evidence="1">
    <location>
        <begin position="1"/>
        <end position="10"/>
    </location>
</feature>
<feature type="region of interest" description="Disordered" evidence="1">
    <location>
        <begin position="1"/>
        <end position="72"/>
    </location>
</feature>
<sequence length="72" mass="7656">MTDSSNHPDTEPSQGDSAGASQGVTDDQLPDDVRPGEDNPLAEGLEDDVDTDELDVLGGKGAEQWDEEQLED</sequence>
<reference evidence="2 3" key="1">
    <citation type="submission" date="2020-07" db="EMBL/GenBank/DDBJ databases">
        <title>Sequencing the genomes of 1000 actinobacteria strains.</title>
        <authorList>
            <person name="Klenk H.-P."/>
        </authorList>
    </citation>
    <scope>NUCLEOTIDE SEQUENCE [LARGE SCALE GENOMIC DNA]</scope>
    <source>
        <strain evidence="2 3">DSM 21350</strain>
    </source>
</reference>
<comment type="caution">
    <text evidence="2">The sequence shown here is derived from an EMBL/GenBank/DDBJ whole genome shotgun (WGS) entry which is preliminary data.</text>
</comment>
<dbReference type="RefSeq" id="WP_179663118.1">
    <property type="nucleotide sequence ID" value="NZ_JACCBG010000001.1"/>
</dbReference>
<keyword evidence="3" id="KW-1185">Reference proteome</keyword>
<proteinExistence type="predicted"/>
<name>A0A7Y9JAQ1_9ACTN</name>
<accession>A0A7Y9JAQ1</accession>
<evidence type="ECO:0000256" key="1">
    <source>
        <dbReference type="SAM" id="MobiDB-lite"/>
    </source>
</evidence>
<organism evidence="2 3">
    <name type="scientific">Nocardioides panaciterrulae</name>
    <dbReference type="NCBI Taxonomy" id="661492"/>
    <lineage>
        <taxon>Bacteria</taxon>
        <taxon>Bacillati</taxon>
        <taxon>Actinomycetota</taxon>
        <taxon>Actinomycetes</taxon>
        <taxon>Propionibacteriales</taxon>
        <taxon>Nocardioidaceae</taxon>
        <taxon>Nocardioides</taxon>
    </lineage>
</organism>
<evidence type="ECO:0000313" key="3">
    <source>
        <dbReference type="Proteomes" id="UP000535511"/>
    </source>
</evidence>
<dbReference type="AlphaFoldDB" id="A0A7Y9JAQ1"/>
<feature type="compositionally biased region" description="Polar residues" evidence="1">
    <location>
        <begin position="11"/>
        <end position="25"/>
    </location>
</feature>
<dbReference type="Proteomes" id="UP000535511">
    <property type="component" value="Unassembled WGS sequence"/>
</dbReference>